<keyword evidence="2" id="KW-1185">Reference proteome</keyword>
<dbReference type="Proteomes" id="UP001417504">
    <property type="component" value="Unassembled WGS sequence"/>
</dbReference>
<name>A0AAP0PJI3_9MAGN</name>
<evidence type="ECO:0000313" key="2">
    <source>
        <dbReference type="Proteomes" id="UP001417504"/>
    </source>
</evidence>
<sequence>MNIIQSEVKKLNGCVRQVEYMKQSGASNENNMNRAKEMFAIEVKNKRGFRFAHNWKIVKGYEKFKDIKTKKTRVSQVPFRNYDSS</sequence>
<reference evidence="1 2" key="1">
    <citation type="submission" date="2024-01" db="EMBL/GenBank/DDBJ databases">
        <title>Genome assemblies of Stephania.</title>
        <authorList>
            <person name="Yang L."/>
        </authorList>
    </citation>
    <scope>NUCLEOTIDE SEQUENCE [LARGE SCALE GENOMIC DNA]</scope>
    <source>
        <strain evidence="1">QJT</strain>
        <tissue evidence="1">Leaf</tissue>
    </source>
</reference>
<gene>
    <name evidence="1" type="ORF">Sjap_004887</name>
</gene>
<protein>
    <submittedName>
        <fullName evidence="1">Uncharacterized protein</fullName>
    </submittedName>
</protein>
<dbReference type="EMBL" id="JBBNAE010000002">
    <property type="protein sequence ID" value="KAK9144984.1"/>
    <property type="molecule type" value="Genomic_DNA"/>
</dbReference>
<accession>A0AAP0PJI3</accession>
<evidence type="ECO:0000313" key="1">
    <source>
        <dbReference type="EMBL" id="KAK9144984.1"/>
    </source>
</evidence>
<proteinExistence type="predicted"/>
<dbReference type="AlphaFoldDB" id="A0AAP0PJI3"/>
<organism evidence="1 2">
    <name type="scientific">Stephania japonica</name>
    <dbReference type="NCBI Taxonomy" id="461633"/>
    <lineage>
        <taxon>Eukaryota</taxon>
        <taxon>Viridiplantae</taxon>
        <taxon>Streptophyta</taxon>
        <taxon>Embryophyta</taxon>
        <taxon>Tracheophyta</taxon>
        <taxon>Spermatophyta</taxon>
        <taxon>Magnoliopsida</taxon>
        <taxon>Ranunculales</taxon>
        <taxon>Menispermaceae</taxon>
        <taxon>Menispermoideae</taxon>
        <taxon>Cissampelideae</taxon>
        <taxon>Stephania</taxon>
    </lineage>
</organism>
<comment type="caution">
    <text evidence="1">The sequence shown here is derived from an EMBL/GenBank/DDBJ whole genome shotgun (WGS) entry which is preliminary data.</text>
</comment>